<evidence type="ECO:0000313" key="2">
    <source>
        <dbReference type="EMBL" id="MBB4903004.1"/>
    </source>
</evidence>
<evidence type="ECO:0000313" key="3">
    <source>
        <dbReference type="Proteomes" id="UP000579523"/>
    </source>
</evidence>
<evidence type="ECO:0000256" key="1">
    <source>
        <dbReference type="SAM" id="MobiDB-lite"/>
    </source>
</evidence>
<dbReference type="AlphaFoldDB" id="A0A7W7PXC8"/>
<dbReference type="Proteomes" id="UP000579523">
    <property type="component" value="Unassembled WGS sequence"/>
</dbReference>
<proteinExistence type="predicted"/>
<protein>
    <submittedName>
        <fullName evidence="2">Uncharacterized protein</fullName>
    </submittedName>
</protein>
<name>A0A7W7PXC8_9ACTN</name>
<organism evidence="2 3">
    <name type="scientific">Streptomyces griseomycini</name>
    <dbReference type="NCBI Taxonomy" id="66895"/>
    <lineage>
        <taxon>Bacteria</taxon>
        <taxon>Bacillati</taxon>
        <taxon>Actinomycetota</taxon>
        <taxon>Actinomycetes</taxon>
        <taxon>Kitasatosporales</taxon>
        <taxon>Streptomycetaceae</taxon>
        <taxon>Streptomyces</taxon>
    </lineage>
</organism>
<accession>A0A7W7PXC8</accession>
<keyword evidence="3" id="KW-1185">Reference proteome</keyword>
<sequence>MPVSRVATTIVDEPVGPGRGQAESDVHLVVRVLPVGFPGSAETVPGCLTDVGTEGGQARPRVGCEEAAGHRGPVDAVLGQEALGVRRALGREVRAVAGAVPGAVQGAGDPGRDRVT</sequence>
<dbReference type="EMBL" id="JACHJI010000021">
    <property type="protein sequence ID" value="MBB4903004.1"/>
    <property type="molecule type" value="Genomic_DNA"/>
</dbReference>
<comment type="caution">
    <text evidence="2">The sequence shown here is derived from an EMBL/GenBank/DDBJ whole genome shotgun (WGS) entry which is preliminary data.</text>
</comment>
<reference evidence="2 3" key="1">
    <citation type="submission" date="2020-08" db="EMBL/GenBank/DDBJ databases">
        <title>Genomic Encyclopedia of Type Strains, Phase III (KMG-III): the genomes of soil and plant-associated and newly described type strains.</title>
        <authorList>
            <person name="Whitman W."/>
        </authorList>
    </citation>
    <scope>NUCLEOTIDE SEQUENCE [LARGE SCALE GENOMIC DNA]</scope>
    <source>
        <strain evidence="2 3">CECT 3273</strain>
    </source>
</reference>
<feature type="region of interest" description="Disordered" evidence="1">
    <location>
        <begin position="1"/>
        <end position="22"/>
    </location>
</feature>
<dbReference type="RefSeq" id="WP_184828729.1">
    <property type="nucleotide sequence ID" value="NZ_BMTK01000029.1"/>
</dbReference>
<gene>
    <name evidence="2" type="ORF">FHS37_007101</name>
</gene>